<dbReference type="GO" id="GO:0005737">
    <property type="term" value="C:cytoplasm"/>
    <property type="evidence" value="ECO:0007669"/>
    <property type="project" value="TreeGrafter"/>
</dbReference>
<dbReference type="GO" id="GO:0004309">
    <property type="term" value="F:exopolyphosphatase activity"/>
    <property type="evidence" value="ECO:0007669"/>
    <property type="project" value="TreeGrafter"/>
</dbReference>
<evidence type="ECO:0000313" key="2">
    <source>
        <dbReference type="Proteomes" id="UP001515500"/>
    </source>
</evidence>
<reference evidence="3" key="1">
    <citation type="submission" date="2025-08" db="UniProtKB">
        <authorList>
            <consortium name="RefSeq"/>
        </authorList>
    </citation>
    <scope>IDENTIFICATION</scope>
</reference>
<evidence type="ECO:0000313" key="3">
    <source>
        <dbReference type="RefSeq" id="XP_039122726.1"/>
    </source>
</evidence>
<gene>
    <name evidence="3" type="primary">LOC120259222</name>
</gene>
<organism evidence="2 3">
    <name type="scientific">Dioscorea cayennensis subsp. rotundata</name>
    <name type="common">White Guinea yam</name>
    <name type="synonym">Dioscorea rotundata</name>
    <dbReference type="NCBI Taxonomy" id="55577"/>
    <lineage>
        <taxon>Eukaryota</taxon>
        <taxon>Viridiplantae</taxon>
        <taxon>Streptophyta</taxon>
        <taxon>Embryophyta</taxon>
        <taxon>Tracheophyta</taxon>
        <taxon>Spermatophyta</taxon>
        <taxon>Magnoliopsida</taxon>
        <taxon>Liliopsida</taxon>
        <taxon>Dioscoreales</taxon>
        <taxon>Dioscoreaceae</taxon>
        <taxon>Dioscorea</taxon>
    </lineage>
</organism>
<feature type="compositionally biased region" description="Low complexity" evidence="1">
    <location>
        <begin position="164"/>
        <end position="175"/>
    </location>
</feature>
<name>A0AB40B648_DIOCR</name>
<proteinExistence type="predicted"/>
<dbReference type="Proteomes" id="UP001515500">
    <property type="component" value="Chromosome 4"/>
</dbReference>
<sequence>MNGQFLGENAKKIDDHIRKPSMSTSSQTHEWLVEARKMVENSPARTGSSPKLVSASPKFVVKDNSSALNDRRDPFSRSARRHRSSPSISAEILFRSARHNADGESSGDGSGDGSDDRRWQCGDPTPEPDDYLASSLPPRHPSHRKSRFNDDSQPPIPSRRNFRSSSPGAAAAEPASRNDLVLSPPRNLVETAHRRSISSSTCSLERLSMAGNEKELESSKPRGRRSVSVNAVPGGGRNLDMVVDEDVMLINSFLRKKRSLAARIVNRRLTANAKIVLSDSSEASTTSSMVATICYAWLMENREKREGSGEVVVPMMNMKRGRMHRHKQAAWLFHYLGIDGSALLFSDDIELENLIKARQVTVLVTGKDVLCTNSEVGSLCTVLTDHYCEDAYDLLKTPNLKKLLLAGILLDTNNLDKLSKFHTQRDAEAVQLLVAGSAPSFRHEFFEHLMQDDRDKLFLESLRRNYGNPSTEYNDENGAPKEHNIPVRKSISGSLQEVKQNQTQVLTPVPAPSVVPGTPEPALRRKNKLSIGKWFGFSSK</sequence>
<dbReference type="GeneID" id="120259222"/>
<dbReference type="Gene3D" id="3.90.1640.10">
    <property type="entry name" value="inorganic pyrophosphatase (n-terminal core)"/>
    <property type="match status" value="2"/>
</dbReference>
<feature type="compositionally biased region" description="Basic and acidic residues" evidence="1">
    <location>
        <begin position="9"/>
        <end position="18"/>
    </location>
</feature>
<dbReference type="PANTHER" id="PTHR12112">
    <property type="entry name" value="BNIP - RELATED"/>
    <property type="match status" value="1"/>
</dbReference>
<evidence type="ECO:0000256" key="1">
    <source>
        <dbReference type="SAM" id="MobiDB-lite"/>
    </source>
</evidence>
<dbReference type="SUPFAM" id="SSF64182">
    <property type="entry name" value="DHH phosphoesterases"/>
    <property type="match status" value="1"/>
</dbReference>
<keyword evidence="2" id="KW-1185">Reference proteome</keyword>
<protein>
    <submittedName>
        <fullName evidence="3">Uncharacterized protein LOC120259222</fullName>
    </submittedName>
</protein>
<feature type="region of interest" description="Disordered" evidence="1">
    <location>
        <begin position="1"/>
        <end position="231"/>
    </location>
</feature>
<dbReference type="RefSeq" id="XP_039122726.1">
    <property type="nucleotide sequence ID" value="XM_039266792.1"/>
</dbReference>
<dbReference type="InterPro" id="IPR038763">
    <property type="entry name" value="DHH_sf"/>
</dbReference>
<dbReference type="AlphaFoldDB" id="A0AB40B648"/>
<accession>A0AB40B648</accession>
<dbReference type="PANTHER" id="PTHR12112:SF39">
    <property type="entry name" value="EG:152A3.5 PROTEIN (FBGN0003116_PN PROTEIN)"/>
    <property type="match status" value="1"/>
</dbReference>